<dbReference type="AlphaFoldDB" id="A0A9P8NC16"/>
<protein>
    <submittedName>
        <fullName evidence="1">Uncharacterized protein</fullName>
    </submittedName>
</protein>
<evidence type="ECO:0000313" key="1">
    <source>
        <dbReference type="EMBL" id="KAH1896151.1"/>
    </source>
</evidence>
<organism evidence="1 2">
    <name type="scientific">Aspergillus fumigatus</name>
    <name type="common">Neosartorya fumigata</name>
    <dbReference type="NCBI Taxonomy" id="746128"/>
    <lineage>
        <taxon>Eukaryota</taxon>
        <taxon>Fungi</taxon>
        <taxon>Dikarya</taxon>
        <taxon>Ascomycota</taxon>
        <taxon>Pezizomycotina</taxon>
        <taxon>Eurotiomycetes</taxon>
        <taxon>Eurotiomycetidae</taxon>
        <taxon>Eurotiales</taxon>
        <taxon>Aspergillaceae</taxon>
        <taxon>Aspergillus</taxon>
        <taxon>Aspergillus subgen. Fumigati</taxon>
    </lineage>
</organism>
<proteinExistence type="predicted"/>
<dbReference type="EMBL" id="JAIBSC010000127">
    <property type="protein sequence ID" value="KAH1896151.1"/>
    <property type="molecule type" value="Genomic_DNA"/>
</dbReference>
<evidence type="ECO:0000313" key="2">
    <source>
        <dbReference type="Proteomes" id="UP000813423"/>
    </source>
</evidence>
<sequence>MNLEATDEDIEEEMVDEMEKEEELAHSLHLCVERIRIPVFRVREQVALQVMVNLATMAVCLPLCRLLRRPQAPTHVLQRRHTRAIINRPKPRLQIAMSILQPLPVYKDHHGSCRELIPTDSAMVEADRPYAKEPNASYMARQTCDYDAMEELHY</sequence>
<reference evidence="1" key="1">
    <citation type="submission" date="2021-08" db="EMBL/GenBank/DDBJ databases">
        <title>Global Aspergillus fumigatus from environmental and clinical sources.</title>
        <authorList>
            <person name="Barber A."/>
            <person name="Sae-Ong T."/>
        </authorList>
    </citation>
    <scope>NUCLEOTIDE SEQUENCE</scope>
    <source>
        <strain evidence="1">NRZ-2016-071</strain>
    </source>
</reference>
<dbReference type="Proteomes" id="UP000813423">
    <property type="component" value="Unassembled WGS sequence"/>
</dbReference>
<comment type="caution">
    <text evidence="1">The sequence shown here is derived from an EMBL/GenBank/DDBJ whole genome shotgun (WGS) entry which is preliminary data.</text>
</comment>
<name>A0A9P8NC16_ASPFM</name>
<gene>
    <name evidence="1" type="ORF">KXV57_001468</name>
</gene>
<accession>A0A9P8NC16</accession>